<dbReference type="Proteomes" id="UP001148838">
    <property type="component" value="Unassembled WGS sequence"/>
</dbReference>
<dbReference type="PANTHER" id="PTHR46060">
    <property type="entry name" value="MARINER MOS1 TRANSPOSASE-LIKE PROTEIN"/>
    <property type="match status" value="1"/>
</dbReference>
<dbReference type="InterPro" id="IPR036397">
    <property type="entry name" value="RNaseH_sf"/>
</dbReference>
<evidence type="ECO:0000313" key="1">
    <source>
        <dbReference type="EMBL" id="KAJ4437615.1"/>
    </source>
</evidence>
<keyword evidence="2" id="KW-1185">Reference proteome</keyword>
<dbReference type="InterPro" id="IPR052709">
    <property type="entry name" value="Transposase-MT_Hybrid"/>
</dbReference>
<dbReference type="InterPro" id="IPR001888">
    <property type="entry name" value="Transposase_1"/>
</dbReference>
<dbReference type="Pfam" id="PF01359">
    <property type="entry name" value="Transposase_1"/>
    <property type="match status" value="1"/>
</dbReference>
<evidence type="ECO:0000313" key="2">
    <source>
        <dbReference type="Proteomes" id="UP001148838"/>
    </source>
</evidence>
<name>A0ABQ8SV56_PERAM</name>
<comment type="caution">
    <text evidence="1">The sequence shown here is derived from an EMBL/GenBank/DDBJ whole genome shotgun (WGS) entry which is preliminary data.</text>
</comment>
<dbReference type="PANTHER" id="PTHR46060:SF1">
    <property type="entry name" value="MARINER MOS1 TRANSPOSASE-LIKE PROTEIN"/>
    <property type="match status" value="1"/>
</dbReference>
<gene>
    <name evidence="1" type="ORF">ANN_17760</name>
</gene>
<accession>A0ABQ8SV56</accession>
<organism evidence="1 2">
    <name type="scientific">Periplaneta americana</name>
    <name type="common">American cockroach</name>
    <name type="synonym">Blatta americana</name>
    <dbReference type="NCBI Taxonomy" id="6978"/>
    <lineage>
        <taxon>Eukaryota</taxon>
        <taxon>Metazoa</taxon>
        <taxon>Ecdysozoa</taxon>
        <taxon>Arthropoda</taxon>
        <taxon>Hexapoda</taxon>
        <taxon>Insecta</taxon>
        <taxon>Pterygota</taxon>
        <taxon>Neoptera</taxon>
        <taxon>Polyneoptera</taxon>
        <taxon>Dictyoptera</taxon>
        <taxon>Blattodea</taxon>
        <taxon>Blattoidea</taxon>
        <taxon>Blattidae</taxon>
        <taxon>Blattinae</taxon>
        <taxon>Periplaneta</taxon>
    </lineage>
</organism>
<dbReference type="Gene3D" id="3.30.420.10">
    <property type="entry name" value="Ribonuclease H-like superfamily/Ribonuclease H"/>
    <property type="match status" value="2"/>
</dbReference>
<sequence>MMTYRKSNKNVLFSVADTYTEDPIEVEVLKKKTCTRKIGNAATLPKKNMVSQEKKKVVLNLMKYFRISESAKNFYRVNIEELLLVDIMPHGTNINSDEYVATLKKLQVRLSRVRRHREKQDVLLLHDNAQPYPPYSPALAPCDYHLFGKLKDPFAERGEKMNPLCTLLKSGSDVLVQTFTVLVYRPPFLGYHSFKMAAVLDIRQKQRAVIEFLCCENDTVGKIHKRLEKVYGDAVRWVPRKLTEAHKEIRKIAFREILNKYENGADDFLARIVKGDETWLHQFQPETKRQTLEFHYANSPKEKKFKTAPSGEKVMATVFYNSKGLLLVDIMPHGTTINSDVYVVTVKKLQARLSRVRPHREKQDVLLLHDNAGHMSVTRSQTR</sequence>
<protein>
    <recommendedName>
        <fullName evidence="3">Transposase</fullName>
    </recommendedName>
</protein>
<evidence type="ECO:0008006" key="3">
    <source>
        <dbReference type="Google" id="ProtNLM"/>
    </source>
</evidence>
<reference evidence="1 2" key="1">
    <citation type="journal article" date="2022" name="Allergy">
        <title>Genome assembly and annotation of Periplaneta americana reveal a comprehensive cockroach allergen profile.</title>
        <authorList>
            <person name="Wang L."/>
            <person name="Xiong Q."/>
            <person name="Saelim N."/>
            <person name="Wang L."/>
            <person name="Nong W."/>
            <person name="Wan A.T."/>
            <person name="Shi M."/>
            <person name="Liu X."/>
            <person name="Cao Q."/>
            <person name="Hui J.H.L."/>
            <person name="Sookrung N."/>
            <person name="Leung T.F."/>
            <person name="Tungtrongchitr A."/>
            <person name="Tsui S.K.W."/>
        </authorList>
    </citation>
    <scope>NUCLEOTIDE SEQUENCE [LARGE SCALE GENOMIC DNA]</scope>
    <source>
        <strain evidence="1">PWHHKU_190912</strain>
    </source>
</reference>
<proteinExistence type="predicted"/>
<dbReference type="EMBL" id="JAJSOF020000021">
    <property type="protein sequence ID" value="KAJ4437615.1"/>
    <property type="molecule type" value="Genomic_DNA"/>
</dbReference>